<organism evidence="3">
    <name type="scientific">uncultured Propionibacteriaceae bacterium</name>
    <dbReference type="NCBI Taxonomy" id="257457"/>
    <lineage>
        <taxon>Bacteria</taxon>
        <taxon>Bacillati</taxon>
        <taxon>Actinomycetota</taxon>
        <taxon>Actinomycetes</taxon>
        <taxon>Propionibacteriales</taxon>
        <taxon>Propionibacteriaceae</taxon>
        <taxon>environmental samples</taxon>
    </lineage>
</organism>
<dbReference type="Gene3D" id="3.30.70.1230">
    <property type="entry name" value="Nucleotide cyclase"/>
    <property type="match status" value="1"/>
</dbReference>
<keyword evidence="3" id="KW-0456">Lyase</keyword>
<gene>
    <name evidence="3" type="ORF">AVDCRST_MAG75-3273</name>
</gene>
<evidence type="ECO:0000259" key="2">
    <source>
        <dbReference type="PROSITE" id="PS50125"/>
    </source>
</evidence>
<dbReference type="SUPFAM" id="SSF55073">
    <property type="entry name" value="Nucleotide cyclase"/>
    <property type="match status" value="1"/>
</dbReference>
<dbReference type="EMBL" id="CADCUO010000238">
    <property type="protein sequence ID" value="CAA9418396.1"/>
    <property type="molecule type" value="Genomic_DNA"/>
</dbReference>
<feature type="domain" description="Guanylate cyclase" evidence="2">
    <location>
        <begin position="96"/>
        <end position="203"/>
    </location>
</feature>
<dbReference type="PANTHER" id="PTHR43081">
    <property type="entry name" value="ADENYLATE CYCLASE, TERMINAL-DIFFERENTIATION SPECIFIC-RELATED"/>
    <property type="match status" value="1"/>
</dbReference>
<dbReference type="PROSITE" id="PS50125">
    <property type="entry name" value="GUANYLATE_CYCLASE_2"/>
    <property type="match status" value="1"/>
</dbReference>
<dbReference type="GO" id="GO:0009190">
    <property type="term" value="P:cyclic nucleotide biosynthetic process"/>
    <property type="evidence" value="ECO:0007669"/>
    <property type="project" value="InterPro"/>
</dbReference>
<dbReference type="SMART" id="SM00044">
    <property type="entry name" value="CYCc"/>
    <property type="match status" value="1"/>
</dbReference>
<dbReference type="InterPro" id="IPR050697">
    <property type="entry name" value="Adenylyl/Guanylyl_Cyclase_3/4"/>
</dbReference>
<dbReference type="GO" id="GO:0035556">
    <property type="term" value="P:intracellular signal transduction"/>
    <property type="evidence" value="ECO:0007669"/>
    <property type="project" value="InterPro"/>
</dbReference>
<dbReference type="SUPFAM" id="SSF47240">
    <property type="entry name" value="Ferritin-like"/>
    <property type="match status" value="1"/>
</dbReference>
<accession>A0A6J4PM16</accession>
<dbReference type="PANTHER" id="PTHR43081:SF1">
    <property type="entry name" value="ADENYLATE CYCLASE, TERMINAL-DIFFERENTIATION SPECIFIC"/>
    <property type="match status" value="1"/>
</dbReference>
<dbReference type="Pfam" id="PF00211">
    <property type="entry name" value="Guanylate_cyc"/>
    <property type="match status" value="1"/>
</dbReference>
<reference evidence="3" key="1">
    <citation type="submission" date="2020-02" db="EMBL/GenBank/DDBJ databases">
        <authorList>
            <person name="Meier V. D."/>
        </authorList>
    </citation>
    <scope>NUCLEOTIDE SEQUENCE</scope>
    <source>
        <strain evidence="3">AVDCRST_MAG75</strain>
    </source>
</reference>
<name>A0A6J4PM16_9ACTN</name>
<evidence type="ECO:0000256" key="1">
    <source>
        <dbReference type="ARBA" id="ARBA00005381"/>
    </source>
</evidence>
<protein>
    <submittedName>
        <fullName evidence="3">Adenylate cyclase</fullName>
        <ecNumber evidence="3">4.6.1.1</ecNumber>
    </submittedName>
</protein>
<dbReference type="InterPro" id="IPR009078">
    <property type="entry name" value="Ferritin-like_SF"/>
</dbReference>
<dbReference type="CDD" id="cd07302">
    <property type="entry name" value="CHD"/>
    <property type="match status" value="1"/>
</dbReference>
<dbReference type="GO" id="GO:0004016">
    <property type="term" value="F:adenylate cyclase activity"/>
    <property type="evidence" value="ECO:0007669"/>
    <property type="project" value="UniProtKB-EC"/>
</dbReference>
<dbReference type="Pfam" id="PF04945">
    <property type="entry name" value="YHS"/>
    <property type="match status" value="1"/>
</dbReference>
<sequence length="307" mass="31973">MPVEVPGRGRLSSSGAARGRAIGAGAHAAPGAEGRWFEADYRHVEAGQGSLSTSSSGTSEPPRVVEAHRVHLWVPAAVRREGLQNGARVGSMVIATFGFVDLAGFTALTEAHGDAEAVDMLVRFEATTKASLGHSGRLVKTIGDAVMLAFDEPTAAVTAVVALFEAMQGTDLPVARCGLHHGAAVERNGDYFGAAVNLAARIAAQAHGGQVVATSAVAEAARGAGVPVADLGCFDLRNIAEPVELFHLQIRSDVDATAIDPVCRMRVSPVSAAGRLRHGGRYYWFCSLRCASIFTADPERVVAGPTR</sequence>
<comment type="similarity">
    <text evidence="1">Belongs to the adenylyl cyclase class-3 family.</text>
</comment>
<dbReference type="InterPro" id="IPR029787">
    <property type="entry name" value="Nucleotide_cyclase"/>
</dbReference>
<dbReference type="AlphaFoldDB" id="A0A6J4PM16"/>
<proteinExistence type="inferred from homology"/>
<dbReference type="EC" id="4.6.1.1" evidence="3"/>
<dbReference type="InterPro" id="IPR007029">
    <property type="entry name" value="YHS_dom"/>
</dbReference>
<dbReference type="InterPro" id="IPR001054">
    <property type="entry name" value="A/G_cyclase"/>
</dbReference>
<evidence type="ECO:0000313" key="3">
    <source>
        <dbReference type="EMBL" id="CAA9418396.1"/>
    </source>
</evidence>